<comment type="caution">
    <text evidence="1">The sequence shown here is derived from an EMBL/GenBank/DDBJ whole genome shotgun (WGS) entry which is preliminary data.</text>
</comment>
<gene>
    <name evidence="1" type="ORF">ACN38_g8366</name>
</gene>
<keyword evidence="2" id="KW-1185">Reference proteome</keyword>
<evidence type="ECO:0000313" key="2">
    <source>
        <dbReference type="Proteomes" id="UP000037696"/>
    </source>
</evidence>
<name>A0A0M8P3T5_9EURO</name>
<evidence type="ECO:0000313" key="1">
    <source>
        <dbReference type="EMBL" id="KOS40764.1"/>
    </source>
</evidence>
<dbReference type="AlphaFoldDB" id="A0A0M8P3T5"/>
<dbReference type="Proteomes" id="UP000037696">
    <property type="component" value="Unassembled WGS sequence"/>
</dbReference>
<reference evidence="1 2" key="1">
    <citation type="submission" date="2015-08" db="EMBL/GenBank/DDBJ databases">
        <title>Genome sequencing of Penicillium nordicum.</title>
        <authorList>
            <person name="Nguyen H.D."/>
            <person name="Seifert K.A."/>
        </authorList>
    </citation>
    <scope>NUCLEOTIDE SEQUENCE [LARGE SCALE GENOMIC DNA]</scope>
    <source>
        <strain evidence="1 2">DAOMC 185683</strain>
    </source>
</reference>
<accession>A0A0M8P3T5</accession>
<organism evidence="1 2">
    <name type="scientific">Penicillium nordicum</name>
    <dbReference type="NCBI Taxonomy" id="229535"/>
    <lineage>
        <taxon>Eukaryota</taxon>
        <taxon>Fungi</taxon>
        <taxon>Dikarya</taxon>
        <taxon>Ascomycota</taxon>
        <taxon>Pezizomycotina</taxon>
        <taxon>Eurotiomycetes</taxon>
        <taxon>Eurotiomycetidae</taxon>
        <taxon>Eurotiales</taxon>
        <taxon>Aspergillaceae</taxon>
        <taxon>Penicillium</taxon>
    </lineage>
</organism>
<proteinExistence type="predicted"/>
<dbReference type="EMBL" id="LHQQ01000152">
    <property type="protein sequence ID" value="KOS40764.1"/>
    <property type="molecule type" value="Genomic_DNA"/>
</dbReference>
<protein>
    <submittedName>
        <fullName evidence="1">Uncharacterized protein</fullName>
    </submittedName>
</protein>
<sequence>MIRTCLIRQDGMTHKPGRNCLTPLVAPKLLLMLVGKCGLPTSCTFPRIEVQKGLKDQSPTVRQDVTLVILHVTELGMITDLPGPY</sequence>